<dbReference type="Proteomes" id="UP000197768">
    <property type="component" value="Unassembled WGS sequence"/>
</dbReference>
<sequence>LDNANTLADGIKVMEQVENAVSSTVQQVEKSNKKPKTVSSSQESDSTTVSYYDQKNRGKFIRSERVANKDLDKK</sequence>
<evidence type="ECO:0000313" key="2">
    <source>
        <dbReference type="EMBL" id="OWP82592.1"/>
    </source>
</evidence>
<reference evidence="2 3" key="1">
    <citation type="journal article" date="2017" name="Infect. Genet. Evol.">
        <title>Comparative genome analysis of fish pathogen Flavobacterium columnare reveals extensive sequence diversity within the species.</title>
        <authorList>
            <person name="Kayansamruaj P."/>
            <person name="Dong H.T."/>
            <person name="Hirono I."/>
            <person name="Kondo H."/>
            <person name="Senapin S."/>
            <person name="Rodkhum C."/>
        </authorList>
    </citation>
    <scope>NUCLEOTIDE SEQUENCE [LARGE SCALE GENOMIC DNA]</scope>
    <source>
        <strain evidence="2 3">1215</strain>
    </source>
</reference>
<evidence type="ECO:0000256" key="1">
    <source>
        <dbReference type="SAM" id="MobiDB-lite"/>
    </source>
</evidence>
<dbReference type="EMBL" id="MTCZ01000349">
    <property type="protein sequence ID" value="OWP82592.1"/>
    <property type="molecule type" value="Genomic_DNA"/>
</dbReference>
<name>A0A246GEP8_9FLAO</name>
<proteinExistence type="predicted"/>
<feature type="non-terminal residue" evidence="2">
    <location>
        <position position="1"/>
    </location>
</feature>
<feature type="region of interest" description="Disordered" evidence="1">
    <location>
        <begin position="24"/>
        <end position="57"/>
    </location>
</feature>
<organism evidence="2 3">
    <name type="scientific">Flavobacterium davisii</name>
    <dbReference type="NCBI Taxonomy" id="2906077"/>
    <lineage>
        <taxon>Bacteria</taxon>
        <taxon>Pseudomonadati</taxon>
        <taxon>Bacteroidota</taxon>
        <taxon>Flavobacteriia</taxon>
        <taxon>Flavobacteriales</taxon>
        <taxon>Flavobacteriaceae</taxon>
        <taxon>Flavobacterium</taxon>
    </lineage>
</organism>
<protein>
    <submittedName>
        <fullName evidence="2">Uncharacterized protein</fullName>
    </submittedName>
</protein>
<accession>A0A246GEP8</accession>
<comment type="caution">
    <text evidence="2">The sequence shown here is derived from an EMBL/GenBank/DDBJ whole genome shotgun (WGS) entry which is preliminary data.</text>
</comment>
<feature type="compositionally biased region" description="Low complexity" evidence="1">
    <location>
        <begin position="37"/>
        <end position="50"/>
    </location>
</feature>
<gene>
    <name evidence="2" type="ORF">BWK59_15065</name>
</gene>
<dbReference type="RefSeq" id="WP_165764963.1">
    <property type="nucleotide sequence ID" value="NZ_MTCZ01000349.1"/>
</dbReference>
<dbReference type="AlphaFoldDB" id="A0A246GEP8"/>
<evidence type="ECO:0000313" key="3">
    <source>
        <dbReference type="Proteomes" id="UP000197768"/>
    </source>
</evidence>